<dbReference type="AlphaFoldDB" id="A0A0J6FDL8"/>
<evidence type="ECO:0000313" key="2">
    <source>
        <dbReference type="EMBL" id="KMM68403.1"/>
    </source>
</evidence>
<dbReference type="VEuPathDB" id="FungiDB:CPAG_04730"/>
<evidence type="ECO:0000313" key="3">
    <source>
        <dbReference type="Proteomes" id="UP000054567"/>
    </source>
</evidence>
<dbReference type="Proteomes" id="UP000054567">
    <property type="component" value="Unassembled WGS sequence"/>
</dbReference>
<evidence type="ECO:0000256" key="1">
    <source>
        <dbReference type="SAM" id="MobiDB-lite"/>
    </source>
</evidence>
<feature type="compositionally biased region" description="Basic and acidic residues" evidence="1">
    <location>
        <begin position="57"/>
        <end position="72"/>
    </location>
</feature>
<reference evidence="3" key="3">
    <citation type="journal article" date="2010" name="Genome Res.">
        <title>Population genomic sequencing of Coccidioides fungi reveals recent hybridization and transposon control.</title>
        <authorList>
            <person name="Neafsey D.E."/>
            <person name="Barker B.M."/>
            <person name="Sharpton T.J."/>
            <person name="Stajich J.E."/>
            <person name="Park D.J."/>
            <person name="Whiston E."/>
            <person name="Hung C.-Y."/>
            <person name="McMahan C."/>
            <person name="White J."/>
            <person name="Sykes S."/>
            <person name="Heiman D."/>
            <person name="Young S."/>
            <person name="Zeng Q."/>
            <person name="Abouelleil A."/>
            <person name="Aftuck L."/>
            <person name="Bessette D."/>
            <person name="Brown A."/>
            <person name="FitzGerald M."/>
            <person name="Lui A."/>
            <person name="Macdonald J.P."/>
            <person name="Priest M."/>
            <person name="Orbach M.J."/>
            <person name="Galgiani J.N."/>
            <person name="Kirkland T.N."/>
            <person name="Cole G.T."/>
            <person name="Birren B.W."/>
            <person name="Henn M.R."/>
            <person name="Taylor J.W."/>
            <person name="Rounsley S.D."/>
        </authorList>
    </citation>
    <scope>NUCLEOTIDE SEQUENCE [LARGE SCALE GENOMIC DNA]</scope>
    <source>
        <strain evidence="3">RMSCC 3488</strain>
    </source>
</reference>
<feature type="region of interest" description="Disordered" evidence="1">
    <location>
        <begin position="1"/>
        <end position="106"/>
    </location>
</feature>
<reference evidence="2 3" key="1">
    <citation type="submission" date="2007-06" db="EMBL/GenBank/DDBJ databases">
        <title>The Genome Sequence of Coccidioides posadasii RMSCC_3488.</title>
        <authorList>
            <consortium name="Coccidioides Genome Resources Consortium"/>
            <consortium name="The Broad Institute Genome Sequencing Platform"/>
            <person name="Henn M.R."/>
            <person name="Sykes S."/>
            <person name="Young S."/>
            <person name="Jaffe D."/>
            <person name="Berlin A."/>
            <person name="Alvarez P."/>
            <person name="Butler J."/>
            <person name="Gnerre S."/>
            <person name="Grabherr M."/>
            <person name="Mauceli E."/>
            <person name="Brockman W."/>
            <person name="Kodira C."/>
            <person name="Alvarado L."/>
            <person name="Zeng Q."/>
            <person name="Crawford M."/>
            <person name="Antoine C."/>
            <person name="Devon K."/>
            <person name="Galgiani J."/>
            <person name="Orsborn K."/>
            <person name="Lewis M.L."/>
            <person name="Nusbaum C."/>
            <person name="Galagan J."/>
            <person name="Birren B."/>
        </authorList>
    </citation>
    <scope>NUCLEOTIDE SEQUENCE [LARGE SCALE GENOMIC DNA]</scope>
    <source>
        <strain evidence="2 3">RMSCC 3488</strain>
    </source>
</reference>
<proteinExistence type="predicted"/>
<protein>
    <submittedName>
        <fullName evidence="2">Uncharacterized protein</fullName>
    </submittedName>
</protein>
<gene>
    <name evidence="2" type="ORF">CPAG_04730</name>
</gene>
<name>A0A0J6FDL8_COCPO</name>
<dbReference type="EMBL" id="DS268110">
    <property type="protein sequence ID" value="KMM68403.1"/>
    <property type="molecule type" value="Genomic_DNA"/>
</dbReference>
<organism evidence="2 3">
    <name type="scientific">Coccidioides posadasii RMSCC 3488</name>
    <dbReference type="NCBI Taxonomy" id="454284"/>
    <lineage>
        <taxon>Eukaryota</taxon>
        <taxon>Fungi</taxon>
        <taxon>Dikarya</taxon>
        <taxon>Ascomycota</taxon>
        <taxon>Pezizomycotina</taxon>
        <taxon>Eurotiomycetes</taxon>
        <taxon>Eurotiomycetidae</taxon>
        <taxon>Onygenales</taxon>
        <taxon>Onygenaceae</taxon>
        <taxon>Coccidioides</taxon>
    </lineage>
</organism>
<reference evidence="3" key="2">
    <citation type="journal article" date="2009" name="Genome Res.">
        <title>Comparative genomic analyses of the human fungal pathogens Coccidioides and their relatives.</title>
        <authorList>
            <person name="Sharpton T.J."/>
            <person name="Stajich J.E."/>
            <person name="Rounsley S.D."/>
            <person name="Gardner M.J."/>
            <person name="Wortman J.R."/>
            <person name="Jordar V.S."/>
            <person name="Maiti R."/>
            <person name="Kodira C.D."/>
            <person name="Neafsey D.E."/>
            <person name="Zeng Q."/>
            <person name="Hung C.-Y."/>
            <person name="McMahan C."/>
            <person name="Muszewska A."/>
            <person name="Grynberg M."/>
            <person name="Mandel M.A."/>
            <person name="Kellner E.M."/>
            <person name="Barker B.M."/>
            <person name="Galgiani J.N."/>
            <person name="Orbach M.J."/>
            <person name="Kirkland T.N."/>
            <person name="Cole G.T."/>
            <person name="Henn M.R."/>
            <person name="Birren B.W."/>
            <person name="Taylor J.W."/>
        </authorList>
    </citation>
    <scope>NUCLEOTIDE SEQUENCE [LARGE SCALE GENOMIC DNA]</scope>
    <source>
        <strain evidence="3">RMSCC 3488</strain>
    </source>
</reference>
<sequence length="143" mass="15528">MAQFPGRTKPAEIQAQGARSGQRNEKDSEVEKSSDSPIPDGGGIVKAKLTPGRRIPHCRDFARSQADFDTHRGFKSRPPGTMLPTANQDARRFSSRTPVLCDRDPPVPPYNALQVGIAWQFNVVGGFAAQSQTAITRRASPSV</sequence>
<feature type="compositionally biased region" description="Basic and acidic residues" evidence="1">
    <location>
        <begin position="22"/>
        <end position="34"/>
    </location>
</feature>
<accession>A0A0J6FDL8</accession>